<dbReference type="KEGG" id="kaf:KAFR_0G01520"/>
<dbReference type="InParanoid" id="H2AXT6"/>
<proteinExistence type="predicted"/>
<dbReference type="InterPro" id="IPR037507">
    <property type="entry name" value="Ribosomal_mL59"/>
</dbReference>
<gene>
    <name evidence="2" type="primary">KAFR0G01520</name>
    <name evidence="2" type="ORF">KAFR_0G01520</name>
</gene>
<evidence type="ECO:0000313" key="3">
    <source>
        <dbReference type="Proteomes" id="UP000005220"/>
    </source>
</evidence>
<dbReference type="GO" id="GO:0005762">
    <property type="term" value="C:mitochondrial large ribosomal subunit"/>
    <property type="evidence" value="ECO:0007669"/>
    <property type="project" value="EnsemblFungi"/>
</dbReference>
<reference evidence="2 3" key="1">
    <citation type="journal article" date="2011" name="Proc. Natl. Acad. Sci. U.S.A.">
        <title>Evolutionary erosion of yeast sex chromosomes by mating-type switching accidents.</title>
        <authorList>
            <person name="Gordon J.L."/>
            <person name="Armisen D."/>
            <person name="Proux-Wera E."/>
            <person name="Oheigeartaigh S.S."/>
            <person name="Byrne K.P."/>
            <person name="Wolfe K.H."/>
        </authorList>
    </citation>
    <scope>NUCLEOTIDE SEQUENCE [LARGE SCALE GENOMIC DNA]</scope>
    <source>
        <strain evidence="3">ATCC 22294 / BCRC 22015 / CBS 2517 / CECT 1963 / NBRC 1671 / NRRL Y-8276</strain>
    </source>
</reference>
<dbReference type="eggNOG" id="ENOG502RZ2K">
    <property type="taxonomic scope" value="Eukaryota"/>
</dbReference>
<dbReference type="EMBL" id="HE650827">
    <property type="protein sequence ID" value="CCF59186.1"/>
    <property type="molecule type" value="Genomic_DNA"/>
</dbReference>
<dbReference type="AlphaFoldDB" id="H2AXT6"/>
<evidence type="ECO:0000313" key="2">
    <source>
        <dbReference type="EMBL" id="CCF59186.1"/>
    </source>
</evidence>
<sequence>MSQANLKYFEMLPRKLKNFFAKYPPHIKYANEAVSTHAVNANPFIANKHPVTNTYHNPLYSRRRMSDIYKLAYRYGIQDLLPPIQNKAFFEEKYNSKKFMKGVLQPKGHKHELNQADRAKKMAKAITEADNTIINVKGQKTVRRLAKKKIENIRNWF</sequence>
<dbReference type="PANTHER" id="PTHR28041">
    <property type="entry name" value="54S RIBOSOMAL PROTEIN L25, MITOCHONDRIAL"/>
    <property type="match status" value="1"/>
</dbReference>
<dbReference type="FunCoup" id="H2AXT6">
    <property type="interactions" value="136"/>
</dbReference>
<dbReference type="GeneID" id="13887166"/>
<dbReference type="InterPro" id="IPR040922">
    <property type="entry name" value="Ribosomal_mL59_dom"/>
</dbReference>
<dbReference type="OrthoDB" id="18529at2759"/>
<accession>H2AXT6</accession>
<dbReference type="Pfam" id="PF18126">
    <property type="entry name" value="Mitoc_mL59"/>
    <property type="match status" value="1"/>
</dbReference>
<dbReference type="Proteomes" id="UP000005220">
    <property type="component" value="Chromosome 7"/>
</dbReference>
<dbReference type="RefSeq" id="XP_003958321.1">
    <property type="nucleotide sequence ID" value="XM_003958272.1"/>
</dbReference>
<name>H2AXT6_KAZAF</name>
<organism evidence="2 3">
    <name type="scientific">Kazachstania africana (strain ATCC 22294 / BCRC 22015 / CBS 2517 / CECT 1963 / NBRC 1671 / NRRL Y-8276)</name>
    <name type="common">Yeast</name>
    <name type="synonym">Kluyveromyces africanus</name>
    <dbReference type="NCBI Taxonomy" id="1071382"/>
    <lineage>
        <taxon>Eukaryota</taxon>
        <taxon>Fungi</taxon>
        <taxon>Dikarya</taxon>
        <taxon>Ascomycota</taxon>
        <taxon>Saccharomycotina</taxon>
        <taxon>Saccharomycetes</taxon>
        <taxon>Saccharomycetales</taxon>
        <taxon>Saccharomycetaceae</taxon>
        <taxon>Kazachstania</taxon>
    </lineage>
</organism>
<dbReference type="GO" id="GO:0003735">
    <property type="term" value="F:structural constituent of ribosome"/>
    <property type="evidence" value="ECO:0007669"/>
    <property type="project" value="EnsemblFungi"/>
</dbReference>
<evidence type="ECO:0000259" key="1">
    <source>
        <dbReference type="Pfam" id="PF18126"/>
    </source>
</evidence>
<dbReference type="HOGENOM" id="CLU_076154_2_0_1"/>
<feature type="domain" description="Large ribosomal subunit protein mL59" evidence="1">
    <location>
        <begin position="14"/>
        <end position="137"/>
    </location>
</feature>
<dbReference type="PANTHER" id="PTHR28041:SF1">
    <property type="entry name" value="LARGE RIBOSOMAL SUBUNIT PROTEIN ML59"/>
    <property type="match status" value="1"/>
</dbReference>
<protein>
    <recommendedName>
        <fullName evidence="1">Large ribosomal subunit protein mL59 domain-containing protein</fullName>
    </recommendedName>
</protein>
<keyword evidence="3" id="KW-1185">Reference proteome</keyword>
<dbReference type="STRING" id="1071382.H2AXT6"/>